<reference evidence="4" key="1">
    <citation type="submission" date="2015-01" db="EMBL/GenBank/DDBJ databases">
        <authorList>
            <person name="Aksoy S."/>
            <person name="Warren W."/>
            <person name="Wilson R.K."/>
        </authorList>
    </citation>
    <scope>NUCLEOTIDE SEQUENCE [LARGE SCALE GENOMIC DNA]</scope>
    <source>
        <strain evidence="4">IAEA</strain>
    </source>
</reference>
<dbReference type="EMBL" id="JXJN01023903">
    <property type="status" value="NOT_ANNOTATED_CDS"/>
    <property type="molecule type" value="Genomic_DNA"/>
</dbReference>
<accession>A0A1B0C187</accession>
<keyword evidence="4" id="KW-1185">Reference proteome</keyword>
<dbReference type="AlphaFoldDB" id="A0A1B0C187"/>
<reference evidence="3" key="2">
    <citation type="submission" date="2020-05" db="UniProtKB">
        <authorList>
            <consortium name="EnsemblMetazoa"/>
        </authorList>
    </citation>
    <scope>IDENTIFICATION</scope>
    <source>
        <strain evidence="3">IAEA</strain>
    </source>
</reference>
<organism evidence="3 4">
    <name type="scientific">Glossina palpalis gambiensis</name>
    <dbReference type="NCBI Taxonomy" id="67801"/>
    <lineage>
        <taxon>Eukaryota</taxon>
        <taxon>Metazoa</taxon>
        <taxon>Ecdysozoa</taxon>
        <taxon>Arthropoda</taxon>
        <taxon>Hexapoda</taxon>
        <taxon>Insecta</taxon>
        <taxon>Pterygota</taxon>
        <taxon>Neoptera</taxon>
        <taxon>Endopterygota</taxon>
        <taxon>Diptera</taxon>
        <taxon>Brachycera</taxon>
        <taxon>Muscomorpha</taxon>
        <taxon>Hippoboscoidea</taxon>
        <taxon>Glossinidae</taxon>
        <taxon>Glossina</taxon>
    </lineage>
</organism>
<name>A0A1B0C187_9MUSC</name>
<sequence length="155" mass="17329">MVSIAFVVLKILKTNMERFYYESGYKIDVKTATRTDRLELIFLSFFSFRSWGTYKHLQTYAGYQLPSPIHSGFYILLLTFITIAASSVSSRSSSKSLAIVSLRISKRRLLHAPVIEGTLMNVGVILRLAGTSSKTNGNFNDNSPPIPDNVNLTLT</sequence>
<evidence type="ECO:0000256" key="1">
    <source>
        <dbReference type="SAM" id="MobiDB-lite"/>
    </source>
</evidence>
<feature type="transmembrane region" description="Helical" evidence="2">
    <location>
        <begin position="109"/>
        <end position="129"/>
    </location>
</feature>
<proteinExistence type="predicted"/>
<evidence type="ECO:0000256" key="2">
    <source>
        <dbReference type="SAM" id="Phobius"/>
    </source>
</evidence>
<keyword evidence="2" id="KW-1133">Transmembrane helix</keyword>
<dbReference type="EnsemblMetazoa" id="GPPI046430-RA">
    <property type="protein sequence ID" value="GPPI046430-PA"/>
    <property type="gene ID" value="GPPI046430"/>
</dbReference>
<protein>
    <submittedName>
        <fullName evidence="3">Uncharacterized protein</fullName>
    </submittedName>
</protein>
<evidence type="ECO:0000313" key="3">
    <source>
        <dbReference type="EnsemblMetazoa" id="GPPI046430-PA"/>
    </source>
</evidence>
<keyword evidence="2" id="KW-0812">Transmembrane</keyword>
<feature type="region of interest" description="Disordered" evidence="1">
    <location>
        <begin position="136"/>
        <end position="155"/>
    </location>
</feature>
<feature type="transmembrane region" description="Helical" evidence="2">
    <location>
        <begin position="69"/>
        <end position="88"/>
    </location>
</feature>
<evidence type="ECO:0000313" key="4">
    <source>
        <dbReference type="Proteomes" id="UP000092460"/>
    </source>
</evidence>
<dbReference type="VEuPathDB" id="VectorBase:GPPI046430"/>
<keyword evidence="2" id="KW-0472">Membrane</keyword>
<dbReference type="Proteomes" id="UP000092460">
    <property type="component" value="Unassembled WGS sequence"/>
</dbReference>